<dbReference type="Pfam" id="PF08388">
    <property type="entry name" value="GIIM"/>
    <property type="match status" value="1"/>
</dbReference>
<keyword evidence="3" id="KW-0150">Chloroplast</keyword>
<accession>A0A8K1YV62</accession>
<geneLocation type="chloroplast" evidence="3"/>
<name>A0A8K1YV62_9FLOR</name>
<dbReference type="InterPro" id="IPR013597">
    <property type="entry name" value="Mat_intron_G2"/>
</dbReference>
<keyword evidence="3" id="KW-0934">Plastid</keyword>
<keyword evidence="1" id="KW-0812">Transmembrane</keyword>
<evidence type="ECO:0000313" key="3">
    <source>
        <dbReference type="EMBL" id="UEQ12257.1"/>
    </source>
</evidence>
<evidence type="ECO:0000259" key="2">
    <source>
        <dbReference type="Pfam" id="PF08388"/>
    </source>
</evidence>
<protein>
    <recommendedName>
        <fullName evidence="2">Group II intron maturase-specific domain-containing protein</fullName>
    </recommendedName>
</protein>
<proteinExistence type="predicted"/>
<reference evidence="3" key="1">
    <citation type="submission" date="2020-01" db="EMBL/GenBank/DDBJ databases">
        <title>The chloroplast and mitochondrion of a new freshwater red algal species from China.</title>
        <authorList>
            <person name="Fang K."/>
            <person name="Xie S."/>
        </authorList>
    </citation>
    <scope>NUCLEOTIDE SEQUENCE</scope>
    <source>
        <strain evidence="3">SAS-FKP1901</strain>
    </source>
</reference>
<dbReference type="EMBL" id="MN905507">
    <property type="protein sequence ID" value="UEQ12257.1"/>
    <property type="molecule type" value="Genomic_DNA"/>
</dbReference>
<keyword evidence="1" id="KW-1133">Transmembrane helix</keyword>
<dbReference type="AlphaFoldDB" id="A0A8K1YV62"/>
<feature type="domain" description="Group II intron maturase-specific" evidence="2">
    <location>
        <begin position="188"/>
        <end position="245"/>
    </location>
</feature>
<gene>
    <name evidence="3" type="primary">orf59</name>
</gene>
<organism evidence="3">
    <name type="scientific">Batrachospermum sp</name>
    <dbReference type="NCBI Taxonomy" id="31373"/>
    <lineage>
        <taxon>Eukaryota</taxon>
        <taxon>Rhodophyta</taxon>
        <taxon>Florideophyceae</taxon>
        <taxon>Nemaliophycidae</taxon>
        <taxon>Batrachospermales</taxon>
        <taxon>Batrachospermaceae</taxon>
        <taxon>Batrachospermum</taxon>
    </lineage>
</organism>
<sequence>MYQSVIRSKFIQKQYLLKKLQSFSFINNQISLLLITENGINYSSSLDKSINNNISYKYTVLILLYQILCVGFEWVGIRQIKSCLYNYSEYLPVVINPINIIFLSQNINILQKVQLILKKFLYNLGLNACINKINIINSQINIAYITFYNEFQKGILKLKPKPHIEAIKQLIGLVKNILYCKNKFGKIRAKTNLSLQKIISKINILLIQWYKYFQRITSKLYLSKITSIIDEIIYRWAKKKYKTNKINLIS</sequence>
<keyword evidence="1" id="KW-0472">Membrane</keyword>
<feature type="transmembrane region" description="Helical" evidence="1">
    <location>
        <begin position="58"/>
        <end position="77"/>
    </location>
</feature>
<evidence type="ECO:0000256" key="1">
    <source>
        <dbReference type="SAM" id="Phobius"/>
    </source>
</evidence>